<accession>A0A376U864</accession>
<evidence type="ECO:0000313" key="2">
    <source>
        <dbReference type="Proteomes" id="UP000254079"/>
    </source>
</evidence>
<dbReference type="Proteomes" id="UP000254079">
    <property type="component" value="Unassembled WGS sequence"/>
</dbReference>
<dbReference type="AlphaFoldDB" id="A0A376U864"/>
<dbReference type="GO" id="GO:0016740">
    <property type="term" value="F:transferase activity"/>
    <property type="evidence" value="ECO:0007669"/>
    <property type="project" value="UniProtKB-KW"/>
</dbReference>
<keyword evidence="1" id="KW-0808">Transferase</keyword>
<gene>
    <name evidence="1" type="primary">purT_3</name>
    <name evidence="1" type="ORF">NCTC8622_04779</name>
</gene>
<sequence length="37" mass="4290">MLSPALAQRKLTMNREGIRRLAAEELQLPTSTYRFAR</sequence>
<dbReference type="EC" id="2.1.2.-" evidence="1"/>
<protein>
    <submittedName>
        <fullName evidence="1">Phosphoribosylglycinamide formyltransferase 2</fullName>
        <ecNumber evidence="1">2.1.2.-</ecNumber>
    </submittedName>
</protein>
<reference evidence="1 2" key="1">
    <citation type="submission" date="2018-06" db="EMBL/GenBank/DDBJ databases">
        <authorList>
            <consortium name="Pathogen Informatics"/>
            <person name="Doyle S."/>
        </authorList>
    </citation>
    <scope>NUCLEOTIDE SEQUENCE [LARGE SCALE GENOMIC DNA]</scope>
    <source>
        <strain evidence="1 2">NCTC8622</strain>
    </source>
</reference>
<proteinExistence type="predicted"/>
<dbReference type="EMBL" id="UGCP01000002">
    <property type="protein sequence ID" value="STI85676.1"/>
    <property type="molecule type" value="Genomic_DNA"/>
</dbReference>
<evidence type="ECO:0000313" key="1">
    <source>
        <dbReference type="EMBL" id="STI85676.1"/>
    </source>
</evidence>
<name>A0A376U864_ECOLX</name>
<organism evidence="1 2">
    <name type="scientific">Escherichia coli</name>
    <dbReference type="NCBI Taxonomy" id="562"/>
    <lineage>
        <taxon>Bacteria</taxon>
        <taxon>Pseudomonadati</taxon>
        <taxon>Pseudomonadota</taxon>
        <taxon>Gammaproteobacteria</taxon>
        <taxon>Enterobacterales</taxon>
        <taxon>Enterobacteriaceae</taxon>
        <taxon>Escherichia</taxon>
    </lineage>
</organism>